<evidence type="ECO:0008006" key="4">
    <source>
        <dbReference type="Google" id="ProtNLM"/>
    </source>
</evidence>
<feature type="transmembrane region" description="Helical" evidence="1">
    <location>
        <begin position="17"/>
        <end position="38"/>
    </location>
</feature>
<dbReference type="Proteomes" id="UP000015523">
    <property type="component" value="Unassembled WGS sequence"/>
</dbReference>
<name>T0J4S1_9SPHN</name>
<accession>T0J4S1</accession>
<dbReference type="AlphaFoldDB" id="T0J4S1"/>
<comment type="caution">
    <text evidence="2">The sequence shown here is derived from an EMBL/GenBank/DDBJ whole genome shotgun (WGS) entry which is preliminary data.</text>
</comment>
<gene>
    <name evidence="2" type="ORF">M529_07045</name>
</gene>
<feature type="transmembrane region" description="Helical" evidence="1">
    <location>
        <begin position="203"/>
        <end position="225"/>
    </location>
</feature>
<dbReference type="STRING" id="1346791.M529_07045"/>
<organism evidence="2 3">
    <name type="scientific">Sphingobium ummariense RL-3</name>
    <dbReference type="NCBI Taxonomy" id="1346791"/>
    <lineage>
        <taxon>Bacteria</taxon>
        <taxon>Pseudomonadati</taxon>
        <taxon>Pseudomonadota</taxon>
        <taxon>Alphaproteobacteria</taxon>
        <taxon>Sphingomonadales</taxon>
        <taxon>Sphingomonadaceae</taxon>
        <taxon>Sphingobium</taxon>
    </lineage>
</organism>
<protein>
    <recommendedName>
        <fullName evidence="4">DUF2306 domain-containing protein</fullName>
    </recommendedName>
</protein>
<dbReference type="eggNOG" id="ENOG502ZNWS">
    <property type="taxonomic scope" value="Bacteria"/>
</dbReference>
<keyword evidence="1" id="KW-1133">Transmembrane helix</keyword>
<keyword evidence="3" id="KW-1185">Reference proteome</keyword>
<evidence type="ECO:0000313" key="3">
    <source>
        <dbReference type="Proteomes" id="UP000015523"/>
    </source>
</evidence>
<reference evidence="2 3" key="1">
    <citation type="journal article" date="2013" name="Genome Announc.">
        <title>Draft Genome Sequence of Sphingobium ummariense Strain RL-3, a Hexachlorocyclohexane-Degrading Bacterium.</title>
        <authorList>
            <person name="Kohli P."/>
            <person name="Dua A."/>
            <person name="Sangwan N."/>
            <person name="Oldach P."/>
            <person name="Khurana J.P."/>
            <person name="Lal R."/>
        </authorList>
    </citation>
    <scope>NUCLEOTIDE SEQUENCE [LARGE SCALE GENOMIC DNA]</scope>
    <source>
        <strain evidence="2 3">RL-3</strain>
    </source>
</reference>
<evidence type="ECO:0000313" key="2">
    <source>
        <dbReference type="EMBL" id="EQB32936.1"/>
    </source>
</evidence>
<feature type="transmembrane region" description="Helical" evidence="1">
    <location>
        <begin position="158"/>
        <end position="183"/>
    </location>
</feature>
<feature type="transmembrane region" description="Helical" evidence="1">
    <location>
        <begin position="91"/>
        <end position="112"/>
    </location>
</feature>
<dbReference type="PATRIC" id="fig|1346791.3.peg.1344"/>
<evidence type="ECO:0000256" key="1">
    <source>
        <dbReference type="SAM" id="Phobius"/>
    </source>
</evidence>
<keyword evidence="1" id="KW-0472">Membrane</keyword>
<keyword evidence="1" id="KW-0812">Transmembrane</keyword>
<sequence>MDMTAPLHRPLSGERRFFLLLSGSMVLAVLTGFAPSYYLRSVLPPPATLQPATPLVHLHGIVFSAWIALFMAQVAFVAAGRRDLHRATGTTGLLIVLTMIPLGIATALAQVARRSGPPMLDPHMWLAMPLASVLGFTVLFLMALALRHRPAAHKRLMVLGMAAMLSAAFGRIVFIPPFLGLLVIPNLYTLALAAWDVASLRRIHPATLWGGLFVLMTTVGPIFVWRSSAWLAFAHSIA</sequence>
<dbReference type="EMBL" id="AUWY01000055">
    <property type="protein sequence ID" value="EQB32936.1"/>
    <property type="molecule type" value="Genomic_DNA"/>
</dbReference>
<feature type="transmembrane region" description="Helical" evidence="1">
    <location>
        <begin position="124"/>
        <end position="146"/>
    </location>
</feature>
<proteinExistence type="predicted"/>
<feature type="transmembrane region" description="Helical" evidence="1">
    <location>
        <begin position="58"/>
        <end position="79"/>
    </location>
</feature>